<dbReference type="SMART" id="SM00387">
    <property type="entry name" value="HATPase_c"/>
    <property type="match status" value="1"/>
</dbReference>
<keyword evidence="10" id="KW-1133">Transmembrane helix</keyword>
<keyword evidence="5" id="KW-0808">Transferase</keyword>
<dbReference type="EMBL" id="CP104694">
    <property type="protein sequence ID" value="UXI69368.1"/>
    <property type="molecule type" value="Genomic_DNA"/>
</dbReference>
<evidence type="ECO:0000256" key="6">
    <source>
        <dbReference type="ARBA" id="ARBA00022741"/>
    </source>
</evidence>
<feature type="domain" description="Histidine kinase" evidence="11">
    <location>
        <begin position="236"/>
        <end position="436"/>
    </location>
</feature>
<keyword evidence="6" id="KW-0547">Nucleotide-binding</keyword>
<dbReference type="PANTHER" id="PTHR42878">
    <property type="entry name" value="TWO-COMPONENT HISTIDINE KINASE"/>
    <property type="match status" value="1"/>
</dbReference>
<evidence type="ECO:0000313" key="14">
    <source>
        <dbReference type="Proteomes" id="UP001064632"/>
    </source>
</evidence>
<dbReference type="SUPFAM" id="SSF55874">
    <property type="entry name" value="ATPase domain of HSP90 chaperone/DNA topoisomerase II/histidine kinase"/>
    <property type="match status" value="1"/>
</dbReference>
<evidence type="ECO:0000256" key="5">
    <source>
        <dbReference type="ARBA" id="ARBA00022679"/>
    </source>
</evidence>
<dbReference type="CDD" id="cd06225">
    <property type="entry name" value="HAMP"/>
    <property type="match status" value="1"/>
</dbReference>
<keyword evidence="7" id="KW-0418">Kinase</keyword>
<evidence type="ECO:0000256" key="1">
    <source>
        <dbReference type="ARBA" id="ARBA00000085"/>
    </source>
</evidence>
<dbReference type="PROSITE" id="PS50109">
    <property type="entry name" value="HIS_KIN"/>
    <property type="match status" value="1"/>
</dbReference>
<name>A0ABY6BH74_9GAMM</name>
<dbReference type="RefSeq" id="WP_261696323.1">
    <property type="nucleotide sequence ID" value="NZ_CP104694.1"/>
</dbReference>
<dbReference type="Proteomes" id="UP001064632">
    <property type="component" value="Chromosome"/>
</dbReference>
<evidence type="ECO:0000256" key="2">
    <source>
        <dbReference type="ARBA" id="ARBA00004370"/>
    </source>
</evidence>
<evidence type="ECO:0000313" key="13">
    <source>
        <dbReference type="EMBL" id="UXI69368.1"/>
    </source>
</evidence>
<keyword evidence="4" id="KW-0597">Phosphoprotein</keyword>
<dbReference type="InterPro" id="IPR050351">
    <property type="entry name" value="BphY/WalK/GraS-like"/>
</dbReference>
<dbReference type="Gene3D" id="3.30.450.20">
    <property type="entry name" value="PAS domain"/>
    <property type="match status" value="1"/>
</dbReference>
<keyword evidence="10" id="KW-0472">Membrane</keyword>
<keyword evidence="8 13" id="KW-0067">ATP-binding</keyword>
<dbReference type="SUPFAM" id="SSF55785">
    <property type="entry name" value="PYP-like sensor domain (PAS domain)"/>
    <property type="match status" value="1"/>
</dbReference>
<feature type="domain" description="HAMP" evidence="12">
    <location>
        <begin position="66"/>
        <end position="111"/>
    </location>
</feature>
<keyword evidence="9" id="KW-0902">Two-component regulatory system</keyword>
<dbReference type="InterPro" id="IPR035965">
    <property type="entry name" value="PAS-like_dom_sf"/>
</dbReference>
<protein>
    <recommendedName>
        <fullName evidence="3">histidine kinase</fullName>
        <ecNumber evidence="3">2.7.13.3</ecNumber>
    </recommendedName>
</protein>
<proteinExistence type="predicted"/>
<evidence type="ECO:0000256" key="8">
    <source>
        <dbReference type="ARBA" id="ARBA00022840"/>
    </source>
</evidence>
<evidence type="ECO:0000256" key="9">
    <source>
        <dbReference type="ARBA" id="ARBA00023012"/>
    </source>
</evidence>
<dbReference type="SMART" id="SM00304">
    <property type="entry name" value="HAMP"/>
    <property type="match status" value="1"/>
</dbReference>
<dbReference type="PANTHER" id="PTHR42878:SF7">
    <property type="entry name" value="SENSOR HISTIDINE KINASE GLRK"/>
    <property type="match status" value="1"/>
</dbReference>
<sequence length="449" mass="48855">MRFFSLEGKLTLALFVAIGVAAALALVIDSLIGRPWLSFAVTLVVGTLLAPLYARGLTSTVASLFRTLAGSVTSFKDGDFNFSIAAERRDELGDLVRAHNDLGRVLREERQGLFQRELLLDTVVQNTPTAIVLTEPHGHVVYANVAARQLLNSGRRLQGLDFAKVVSECPAAFGQAVRDGGDTLFTVPIDGEEETFHFSQRSFNLQGRQHCMYLIKRMTREISRQEVATWKKVIRVISHELNNSLAPMSSLAHSGRLLAQKGDLARLAPVFDTIEDRTRHLHLFIRGYAEFAKLPQPRAARVPWAPLLEAIASQFPGVAIGDPPAIAAWFDRAQVEQVLINLIKNAHESGSAVEDIRLDVSQSETETRIDVRDRGTGMSEAVLASALLPFYSTKRSGTGLGLALAREIAEAHGGRIILANRDHGGLKVTLVLPRPLGADATVTPATPGA</sequence>
<keyword evidence="14" id="KW-1185">Reference proteome</keyword>
<dbReference type="Gene3D" id="3.30.565.10">
    <property type="entry name" value="Histidine kinase-like ATPase, C-terminal domain"/>
    <property type="match status" value="1"/>
</dbReference>
<dbReference type="InterPro" id="IPR005467">
    <property type="entry name" value="His_kinase_dom"/>
</dbReference>
<evidence type="ECO:0000259" key="11">
    <source>
        <dbReference type="PROSITE" id="PS50109"/>
    </source>
</evidence>
<dbReference type="EC" id="2.7.13.3" evidence="3"/>
<organism evidence="13 14">
    <name type="scientific">Tahibacter amnicola</name>
    <dbReference type="NCBI Taxonomy" id="2976241"/>
    <lineage>
        <taxon>Bacteria</taxon>
        <taxon>Pseudomonadati</taxon>
        <taxon>Pseudomonadota</taxon>
        <taxon>Gammaproteobacteria</taxon>
        <taxon>Lysobacterales</taxon>
        <taxon>Rhodanobacteraceae</taxon>
        <taxon>Tahibacter</taxon>
    </lineage>
</organism>
<accession>A0ABY6BH74</accession>
<evidence type="ECO:0000256" key="10">
    <source>
        <dbReference type="SAM" id="Phobius"/>
    </source>
</evidence>
<dbReference type="GO" id="GO:0005524">
    <property type="term" value="F:ATP binding"/>
    <property type="evidence" value="ECO:0007669"/>
    <property type="project" value="UniProtKB-KW"/>
</dbReference>
<dbReference type="SUPFAM" id="SSF47384">
    <property type="entry name" value="Homodimeric domain of signal transducing histidine kinase"/>
    <property type="match status" value="1"/>
</dbReference>
<dbReference type="Gene3D" id="6.10.340.10">
    <property type="match status" value="1"/>
</dbReference>
<dbReference type="CDD" id="cd00075">
    <property type="entry name" value="HATPase"/>
    <property type="match status" value="1"/>
</dbReference>
<evidence type="ECO:0000259" key="12">
    <source>
        <dbReference type="PROSITE" id="PS50885"/>
    </source>
</evidence>
<dbReference type="InterPro" id="IPR003660">
    <property type="entry name" value="HAMP_dom"/>
</dbReference>
<dbReference type="InterPro" id="IPR036097">
    <property type="entry name" value="HisK_dim/P_sf"/>
</dbReference>
<gene>
    <name evidence="13" type="ORF">N4264_06890</name>
</gene>
<dbReference type="PROSITE" id="PS50885">
    <property type="entry name" value="HAMP"/>
    <property type="match status" value="1"/>
</dbReference>
<feature type="transmembrane region" description="Helical" evidence="10">
    <location>
        <begin position="35"/>
        <end position="54"/>
    </location>
</feature>
<dbReference type="InterPro" id="IPR004358">
    <property type="entry name" value="Sig_transdc_His_kin-like_C"/>
</dbReference>
<reference evidence="13" key="1">
    <citation type="submission" date="2022-09" db="EMBL/GenBank/DDBJ databases">
        <title>Tahibacter sp. nov., isolated from a fresh water.</title>
        <authorList>
            <person name="Baek J.H."/>
            <person name="Lee J.K."/>
            <person name="Kim J.M."/>
            <person name="Jeon C.O."/>
        </authorList>
    </citation>
    <scope>NUCLEOTIDE SEQUENCE</scope>
    <source>
        <strain evidence="13">W38</strain>
    </source>
</reference>
<evidence type="ECO:0000256" key="7">
    <source>
        <dbReference type="ARBA" id="ARBA00022777"/>
    </source>
</evidence>
<dbReference type="PRINTS" id="PR00344">
    <property type="entry name" value="BCTRLSENSOR"/>
</dbReference>
<comment type="subcellular location">
    <subcellularLocation>
        <location evidence="2">Membrane</location>
    </subcellularLocation>
</comment>
<evidence type="ECO:0000256" key="3">
    <source>
        <dbReference type="ARBA" id="ARBA00012438"/>
    </source>
</evidence>
<comment type="catalytic activity">
    <reaction evidence="1">
        <text>ATP + protein L-histidine = ADP + protein N-phospho-L-histidine.</text>
        <dbReference type="EC" id="2.7.13.3"/>
    </reaction>
</comment>
<evidence type="ECO:0000256" key="4">
    <source>
        <dbReference type="ARBA" id="ARBA00022553"/>
    </source>
</evidence>
<keyword evidence="10" id="KW-0812">Transmembrane</keyword>
<dbReference type="Pfam" id="PF02518">
    <property type="entry name" value="HATPase_c"/>
    <property type="match status" value="1"/>
</dbReference>
<dbReference type="InterPro" id="IPR036890">
    <property type="entry name" value="HATPase_C_sf"/>
</dbReference>
<dbReference type="InterPro" id="IPR003594">
    <property type="entry name" value="HATPase_dom"/>
</dbReference>